<keyword evidence="1" id="KW-1133">Transmembrane helix</keyword>
<feature type="transmembrane region" description="Helical" evidence="1">
    <location>
        <begin position="197"/>
        <end position="218"/>
    </location>
</feature>
<keyword evidence="3" id="KW-1185">Reference proteome</keyword>
<accession>A0A250KPA0</accession>
<organism evidence="2 3">
    <name type="scientific">Methylocaldum marinum</name>
    <dbReference type="NCBI Taxonomy" id="1432792"/>
    <lineage>
        <taxon>Bacteria</taxon>
        <taxon>Pseudomonadati</taxon>
        <taxon>Pseudomonadota</taxon>
        <taxon>Gammaproteobacteria</taxon>
        <taxon>Methylococcales</taxon>
        <taxon>Methylococcaceae</taxon>
        <taxon>Methylocaldum</taxon>
    </lineage>
</organism>
<dbReference type="Proteomes" id="UP000266313">
    <property type="component" value="Chromosome"/>
</dbReference>
<dbReference type="AlphaFoldDB" id="A0A250KPA0"/>
<name>A0A250KPA0_9GAMM</name>
<feature type="transmembrane region" description="Helical" evidence="1">
    <location>
        <begin position="300"/>
        <end position="320"/>
    </location>
</feature>
<keyword evidence="1" id="KW-0812">Transmembrane</keyword>
<keyword evidence="1" id="KW-0472">Membrane</keyword>
<dbReference type="OrthoDB" id="6286374at2"/>
<dbReference type="EMBL" id="AP017928">
    <property type="protein sequence ID" value="BBA32801.1"/>
    <property type="molecule type" value="Genomic_DNA"/>
</dbReference>
<reference evidence="2 3" key="1">
    <citation type="submission" date="2016-12" db="EMBL/GenBank/DDBJ databases">
        <title>Genome sequencing of Methylocaldum marinum.</title>
        <authorList>
            <person name="Takeuchi M."/>
            <person name="Kamagata Y."/>
            <person name="Hiraoka S."/>
            <person name="Oshima K."/>
            <person name="Hattori M."/>
            <person name="Iwasaki W."/>
        </authorList>
    </citation>
    <scope>NUCLEOTIDE SEQUENCE [LARGE SCALE GENOMIC DNA]</scope>
    <source>
        <strain evidence="2 3">S8</strain>
    </source>
</reference>
<protein>
    <submittedName>
        <fullName evidence="2">Uncharacterized protein</fullName>
    </submittedName>
</protein>
<sequence>MLKSIDILIGLSVVMLIVSMAVTLVTQALLSLRQSRGRHLLGGLVDLLQQLDPGVERHFAEEIAKMILRSPILSGGKLFGVVRYGEVIHREELTKMLLDLAARDPAAGQMNELQQTALKVLKRVMANNGITDPDGILKKIHMVALQLERSNPELANDVRENVALLQEAASEFLAKVNLRFDSIIDRVSERFTFSARVWTFISATLVAVVLQLDTVALVNRFAMDDAMRAAFVEEAVRLAREQEREQQPAPMPVHAVSASAEAKQIEAKQTEKQYLTFLAKQGVILPPSSFKHWYDNWQNVNLPGLIISILLLSLGAPFWYSALNRLLQLRSVLARKDDLQRLMRNTTQSSGDVRER</sequence>
<gene>
    <name evidence="2" type="ORF">sS8_0836</name>
</gene>
<evidence type="ECO:0000256" key="1">
    <source>
        <dbReference type="SAM" id="Phobius"/>
    </source>
</evidence>
<dbReference type="RefSeq" id="WP_119628529.1">
    <property type="nucleotide sequence ID" value="NZ_AP017928.1"/>
</dbReference>
<dbReference type="KEGG" id="mmai:sS8_0836"/>
<evidence type="ECO:0000313" key="3">
    <source>
        <dbReference type="Proteomes" id="UP000266313"/>
    </source>
</evidence>
<proteinExistence type="predicted"/>
<feature type="transmembrane region" description="Helical" evidence="1">
    <location>
        <begin position="6"/>
        <end position="30"/>
    </location>
</feature>
<evidence type="ECO:0000313" key="2">
    <source>
        <dbReference type="EMBL" id="BBA32801.1"/>
    </source>
</evidence>